<evidence type="ECO:0000256" key="1">
    <source>
        <dbReference type="SAM" id="MobiDB-lite"/>
    </source>
</evidence>
<name>A0AAU7DP17_9BACT</name>
<accession>A0AAU7DP17</accession>
<reference evidence="2" key="1">
    <citation type="submission" date="2023-03" db="EMBL/GenBank/DDBJ databases">
        <title>Edaphobacter sp.</title>
        <authorList>
            <person name="Huber K.J."/>
            <person name="Papendorf J."/>
            <person name="Pilke C."/>
            <person name="Bunk B."/>
            <person name="Sproeer C."/>
            <person name="Pester M."/>
        </authorList>
    </citation>
    <scope>NUCLEOTIDE SEQUENCE</scope>
    <source>
        <strain evidence="2">DSM 110680</strain>
    </source>
</reference>
<proteinExistence type="predicted"/>
<dbReference type="Pfam" id="PF11154">
    <property type="entry name" value="DUF2934"/>
    <property type="match status" value="1"/>
</dbReference>
<sequence length="70" mass="7908">MIVTKVQKHSKHNKTIHSLPSAETETTTSGICVPKDDISVCAFHLFQERGGQHGHDIQDWLKAELKITER</sequence>
<protein>
    <submittedName>
        <fullName evidence="2">DUF2934 domain-containing protein</fullName>
    </submittedName>
</protein>
<feature type="region of interest" description="Disordered" evidence="1">
    <location>
        <begin position="1"/>
        <end position="28"/>
    </location>
</feature>
<gene>
    <name evidence="2" type="ORF">P8935_05635</name>
</gene>
<evidence type="ECO:0000313" key="2">
    <source>
        <dbReference type="EMBL" id="XBH18793.1"/>
    </source>
</evidence>
<feature type="compositionally biased region" description="Polar residues" evidence="1">
    <location>
        <begin position="16"/>
        <end position="28"/>
    </location>
</feature>
<dbReference type="EMBL" id="CP121196">
    <property type="protein sequence ID" value="XBH18793.1"/>
    <property type="molecule type" value="Genomic_DNA"/>
</dbReference>
<feature type="compositionally biased region" description="Basic residues" evidence="1">
    <location>
        <begin position="1"/>
        <end position="15"/>
    </location>
</feature>
<organism evidence="2">
    <name type="scientific">Telmatobacter sp. DSM 110680</name>
    <dbReference type="NCBI Taxonomy" id="3036704"/>
    <lineage>
        <taxon>Bacteria</taxon>
        <taxon>Pseudomonadati</taxon>
        <taxon>Acidobacteriota</taxon>
        <taxon>Terriglobia</taxon>
        <taxon>Terriglobales</taxon>
        <taxon>Acidobacteriaceae</taxon>
        <taxon>Telmatobacter</taxon>
    </lineage>
</organism>
<dbReference type="RefSeq" id="WP_348264011.1">
    <property type="nucleotide sequence ID" value="NZ_CP121196.1"/>
</dbReference>
<dbReference type="InterPro" id="IPR021327">
    <property type="entry name" value="DUF2934"/>
</dbReference>
<dbReference type="AlphaFoldDB" id="A0AAU7DP17"/>